<dbReference type="GO" id="GO:0007155">
    <property type="term" value="P:cell adhesion"/>
    <property type="evidence" value="ECO:0007669"/>
    <property type="project" value="UniProtKB-KW"/>
</dbReference>
<keyword evidence="11" id="KW-0472">Membrane</keyword>
<sequence>MHCAGGCLAAAPALRHRCNFDEVMRKSGPLPTAVVRELPHKGQGAMQAYTAATQDAESEWRPIRIRAFVVGTNDNRVACVKAGDLFRGYGGRTRCEETHVLTDAKRKTLENSVLPRAIKLHTDRLLVKPINGKLIVPSDLCGLLERRHVPEEHMKEGVSDADMVLYVFAGPANGAIAWASSCALLHDGRPVVGVMNVDPQYINGGSVDRVVAHEIAHALGFAFHNLQEKGLVSYKSDVRGKQSVMMATGRNVKEKAAAHFNCDSLEGMELEDYPLKSAGSHWERRNAVDELMAPGFGVGRYTALTMAAFEDLGYYKAVWEMAEPMSWGNGTGCEFLEKKCTETSNLAATYPHMLCDASDTATLRCSTERHHVGRCTGNLVDGHLSTKDKCPLVSSFFTASQSGEEVLSRCSDGSVASLPGSLTGKDSWCLDAEFLQAKAGNNNDYAGVSGVCAQVQCAEGKVKVKYLGSDTWHECSEGSEIQVTASEHFKNGGKIKCPRYAEVCTVAADGSGLISEWDEVEPQRANAGPPHTF</sequence>
<dbReference type="EMBL" id="KC544943">
    <property type="protein sequence ID" value="AGN33005.1"/>
    <property type="molecule type" value="Genomic_DNA"/>
</dbReference>
<evidence type="ECO:0000256" key="1">
    <source>
        <dbReference type="ARBA" id="ARBA00001249"/>
    </source>
</evidence>
<proteinExistence type="inferred from homology"/>
<accession>R9TJS9</accession>
<keyword evidence="7 17" id="KW-0378">Hydrolase</keyword>
<comment type="subcellular location">
    <subcellularLocation>
        <location evidence="2">Membrane</location>
    </subcellularLocation>
</comment>
<keyword evidence="14" id="KW-0325">Glycoprotein</keyword>
<evidence type="ECO:0000256" key="3">
    <source>
        <dbReference type="ARBA" id="ARBA00005860"/>
    </source>
</evidence>
<evidence type="ECO:0000256" key="5">
    <source>
        <dbReference type="ARBA" id="ARBA00022723"/>
    </source>
</evidence>
<evidence type="ECO:0000256" key="12">
    <source>
        <dbReference type="ARBA" id="ARBA00023145"/>
    </source>
</evidence>
<evidence type="ECO:0000256" key="11">
    <source>
        <dbReference type="ARBA" id="ARBA00023136"/>
    </source>
</evidence>
<keyword evidence="10 16" id="KW-0482">Metalloprotease</keyword>
<feature type="binding site" evidence="16">
    <location>
        <position position="213"/>
    </location>
    <ligand>
        <name>Zn(2+)</name>
        <dbReference type="ChEBI" id="CHEBI:29105"/>
        <note>catalytic</note>
    </ligand>
</feature>
<evidence type="ECO:0000256" key="15">
    <source>
        <dbReference type="PIRSR" id="PIRSR601577-1"/>
    </source>
</evidence>
<evidence type="ECO:0000256" key="9">
    <source>
        <dbReference type="ARBA" id="ARBA00022889"/>
    </source>
</evidence>
<dbReference type="Gene3D" id="3.90.132.10">
    <property type="entry name" value="Leishmanolysin , domain 2"/>
    <property type="match status" value="1"/>
</dbReference>
<evidence type="ECO:0000256" key="6">
    <source>
        <dbReference type="ARBA" id="ARBA00022729"/>
    </source>
</evidence>
<comment type="cofactor">
    <cofactor evidence="16 17">
        <name>Zn(2+)</name>
        <dbReference type="ChEBI" id="CHEBI:29105"/>
    </cofactor>
    <text evidence="16 17">Binds 1 zinc ion per subunit.</text>
</comment>
<feature type="non-terminal residue" evidence="18">
    <location>
        <position position="1"/>
    </location>
</feature>
<keyword evidence="12" id="KW-0865">Zymogen</keyword>
<dbReference type="GO" id="GO:0016020">
    <property type="term" value="C:membrane"/>
    <property type="evidence" value="ECO:0007669"/>
    <property type="project" value="UniProtKB-SubCell"/>
</dbReference>
<dbReference type="Gene3D" id="2.30.34.10">
    <property type="entry name" value="Leishmanolysin domain 4"/>
    <property type="match status" value="1"/>
</dbReference>
<evidence type="ECO:0000256" key="17">
    <source>
        <dbReference type="RuleBase" id="RU366077"/>
    </source>
</evidence>
<dbReference type="Pfam" id="PF01457">
    <property type="entry name" value="Peptidase_M8"/>
    <property type="match status" value="1"/>
</dbReference>
<keyword evidence="4 17" id="KW-0645">Protease</keyword>
<keyword evidence="13" id="KW-1015">Disulfide bond</keyword>
<dbReference type="GO" id="GO:0006508">
    <property type="term" value="P:proteolysis"/>
    <property type="evidence" value="ECO:0007669"/>
    <property type="project" value="UniProtKB-KW"/>
</dbReference>
<dbReference type="MEROPS" id="M08.001"/>
<evidence type="ECO:0000256" key="7">
    <source>
        <dbReference type="ARBA" id="ARBA00022801"/>
    </source>
</evidence>
<keyword evidence="8 16" id="KW-0862">Zinc</keyword>
<protein>
    <recommendedName>
        <fullName evidence="17">Leishmanolysin-like peptidase</fullName>
        <ecNumber evidence="17">3.4.24.-</ecNumber>
    </recommendedName>
</protein>
<evidence type="ECO:0000256" key="10">
    <source>
        <dbReference type="ARBA" id="ARBA00023049"/>
    </source>
</evidence>
<reference evidence="18" key="1">
    <citation type="submission" date="2013-01" db="EMBL/GenBank/DDBJ databases">
        <title>Unveiling the Trypanosoma rangeli genome, the neglected and avirulent trypanosome of mammals.</title>
        <authorList>
            <person name="Stoco P.H."/>
            <person name="Wagner G."/>
            <person name="Gerber A."/>
            <person name="Zaha A."/>
            <person name="Monteiro K.M."/>
            <person name="Thompson C."/>
            <person name="Bartholomeu D.C."/>
            <person name="Bahia D."/>
            <person name="Loreto E."/>
            <person name="Prestes E.B."/>
            <person name="De Moraes M.H."/>
            <person name="Lueckemeyer D.D."/>
            <person name="Lima F.M."/>
            <person name="Vallejo G.A."/>
            <person name="Silveira Filho J.F."/>
            <person name="Tyler K.M."/>
            <person name="Almeida L.G."/>
            <person name="Steindel M."/>
            <person name="Ortiz M.F.D.E."/>
            <person name="Siervo M.A."/>
            <person name="Cunha O.L.D.E."/>
            <person name="Neto R."/>
            <person name="Rodrigues-Luiz G."/>
            <person name="Teixeira S.M."/>
            <person name="Silva R."/>
            <person name="Murta S.M."/>
            <person name="Sincero T.C."/>
            <person name="Mendes T.A."/>
            <person name="Urmenyi T.P."/>
            <person name="Da Rocha W.D."/>
            <person name="Vasconcellos A.T."/>
            <person name="Grisard E.C."/>
        </authorList>
    </citation>
    <scope>NUCLEOTIDE SEQUENCE</scope>
</reference>
<feature type="binding site" evidence="16">
    <location>
        <position position="217"/>
    </location>
    <ligand>
        <name>Zn(2+)</name>
        <dbReference type="ChEBI" id="CHEBI:29105"/>
        <note>catalytic</note>
    </ligand>
</feature>
<dbReference type="AlphaFoldDB" id="R9TJS9"/>
<dbReference type="EC" id="3.4.24.-" evidence="17"/>
<dbReference type="GO" id="GO:0005737">
    <property type="term" value="C:cytoplasm"/>
    <property type="evidence" value="ECO:0007669"/>
    <property type="project" value="TreeGrafter"/>
</dbReference>
<dbReference type="GO" id="GO:0046872">
    <property type="term" value="F:metal ion binding"/>
    <property type="evidence" value="ECO:0007669"/>
    <property type="project" value="UniProtKB-KW"/>
</dbReference>
<comment type="similarity">
    <text evidence="3 17">Belongs to the peptidase M8 family.</text>
</comment>
<evidence type="ECO:0000256" key="4">
    <source>
        <dbReference type="ARBA" id="ARBA00022670"/>
    </source>
</evidence>
<evidence type="ECO:0000256" key="2">
    <source>
        <dbReference type="ARBA" id="ARBA00004370"/>
    </source>
</evidence>
<dbReference type="GO" id="GO:0004222">
    <property type="term" value="F:metalloendopeptidase activity"/>
    <property type="evidence" value="ECO:0007669"/>
    <property type="project" value="UniProtKB-UniRule"/>
</dbReference>
<evidence type="ECO:0000256" key="14">
    <source>
        <dbReference type="ARBA" id="ARBA00023180"/>
    </source>
</evidence>
<organism evidence="18">
    <name type="scientific">Trypanosoma rangeli</name>
    <dbReference type="NCBI Taxonomy" id="5698"/>
    <lineage>
        <taxon>Eukaryota</taxon>
        <taxon>Discoba</taxon>
        <taxon>Euglenozoa</taxon>
        <taxon>Kinetoplastea</taxon>
        <taxon>Metakinetoplastina</taxon>
        <taxon>Trypanosomatida</taxon>
        <taxon>Trypanosomatidae</taxon>
        <taxon>Trypanosoma</taxon>
        <taxon>Herpetosoma</taxon>
    </lineage>
</organism>
<dbReference type="FunFam" id="3.90.132.10:FF:000001">
    <property type="entry name" value="leishmanolysin-like peptidase isoform X2"/>
    <property type="match status" value="1"/>
</dbReference>
<dbReference type="VEuPathDB" id="TriTrypDB:TRSC58_07141"/>
<dbReference type="SUPFAM" id="SSF55486">
    <property type="entry name" value="Metalloproteases ('zincins'), catalytic domain"/>
    <property type="match status" value="1"/>
</dbReference>
<evidence type="ECO:0000256" key="8">
    <source>
        <dbReference type="ARBA" id="ARBA00022833"/>
    </source>
</evidence>
<keyword evidence="5 16" id="KW-0479">Metal-binding</keyword>
<dbReference type="PANTHER" id="PTHR10942:SF0">
    <property type="entry name" value="LEISHMANOLYSIN-LIKE PEPTIDASE"/>
    <property type="match status" value="1"/>
</dbReference>
<feature type="active site" evidence="15">
    <location>
        <position position="214"/>
    </location>
</feature>
<keyword evidence="9" id="KW-0130">Cell adhesion</keyword>
<keyword evidence="6" id="KW-0732">Signal</keyword>
<dbReference type="InterPro" id="IPR001577">
    <property type="entry name" value="Peptidase_M8"/>
</dbReference>
<name>R9TJS9_TRYRA</name>
<dbReference type="PRINTS" id="PR00782">
    <property type="entry name" value="LSHMANOLYSIN"/>
</dbReference>
<evidence type="ECO:0000313" key="18">
    <source>
        <dbReference type="EMBL" id="AGN33005.1"/>
    </source>
</evidence>
<evidence type="ECO:0000256" key="16">
    <source>
        <dbReference type="PIRSR" id="PIRSR601577-2"/>
    </source>
</evidence>
<evidence type="ECO:0000256" key="13">
    <source>
        <dbReference type="ARBA" id="ARBA00023157"/>
    </source>
</evidence>
<feature type="binding site" evidence="16">
    <location>
        <position position="281"/>
    </location>
    <ligand>
        <name>Zn(2+)</name>
        <dbReference type="ChEBI" id="CHEBI:29105"/>
        <note>catalytic</note>
    </ligand>
</feature>
<comment type="catalytic activity">
    <reaction evidence="1">
        <text>Preference for hydrophobic residues at P1 and P1' and basic residues at P2' and P3'. A model nonapeptide is cleaved at -Ala-Tyr-|-Leu-Lys-Lys-.</text>
        <dbReference type="EC" id="3.4.24.36"/>
    </reaction>
</comment>
<dbReference type="Gene3D" id="3.10.170.20">
    <property type="match status" value="1"/>
</dbReference>
<dbReference type="PANTHER" id="PTHR10942">
    <property type="entry name" value="LEISHMANOLYSIN-LIKE PEPTIDASE"/>
    <property type="match status" value="1"/>
</dbReference>